<accession>A0A1F8H8Q1</accession>
<dbReference type="GO" id="GO:0016757">
    <property type="term" value="F:glycosyltransferase activity"/>
    <property type="evidence" value="ECO:0007669"/>
    <property type="project" value="InterPro"/>
</dbReference>
<dbReference type="AlphaFoldDB" id="A0A1F8H8Q1"/>
<dbReference type="InterPro" id="IPR001296">
    <property type="entry name" value="Glyco_trans_1"/>
</dbReference>
<evidence type="ECO:0000259" key="3">
    <source>
        <dbReference type="Pfam" id="PF00534"/>
    </source>
</evidence>
<sequence length="377" mass="43530">MPAEWENYMIKKIGIECEPIENDTWGVARLTSKLLEEISRRPELKNKFEFYLYFKSKIPDYSYLKNPIFKKKILKPPIIPASFSLYYYVYLPIYLRFKRVDVMFFPNYMLPLIFSGKSVVMLTDDVYYESRNQKLPLRYRLAYRVFAGWAAGHASQIMAISETSKKELVKLFKIKPERIVVNHLGADVPATQKTDNNNKYILYAGQAFPRRHLKETILAFENIASIFPDLKLIAIGPDKYETPTISPLVSQVNGRLHREAVIHKDHVKDDELADLYAGAKALVYVSDREAFGLPPMEALSFGVPPVIADNELGHELFGEYAFYSKSGEVDDIAETIGQALTDNQKIDKIRSEGPEFVKKYNWKSFVDRFLKLIENDH</sequence>
<protein>
    <recommendedName>
        <fullName evidence="3">Glycosyl transferase family 1 domain-containing protein</fullName>
    </recommendedName>
</protein>
<evidence type="ECO:0000313" key="4">
    <source>
        <dbReference type="EMBL" id="OGN33259.1"/>
    </source>
</evidence>
<keyword evidence="2" id="KW-0472">Membrane</keyword>
<organism evidence="4 5">
    <name type="scientific">Candidatus Yanofskybacteria bacterium RIFCSPLOWO2_12_FULL_43_11b</name>
    <dbReference type="NCBI Taxonomy" id="1802710"/>
    <lineage>
        <taxon>Bacteria</taxon>
        <taxon>Candidatus Yanofskyibacteriota</taxon>
    </lineage>
</organism>
<dbReference type="PANTHER" id="PTHR46401:SF2">
    <property type="entry name" value="GLYCOSYLTRANSFERASE WBBK-RELATED"/>
    <property type="match status" value="1"/>
</dbReference>
<feature type="transmembrane region" description="Helical" evidence="2">
    <location>
        <begin position="78"/>
        <end position="97"/>
    </location>
</feature>
<evidence type="ECO:0000256" key="1">
    <source>
        <dbReference type="ARBA" id="ARBA00022679"/>
    </source>
</evidence>
<evidence type="ECO:0000256" key="2">
    <source>
        <dbReference type="SAM" id="Phobius"/>
    </source>
</evidence>
<dbReference type="PANTHER" id="PTHR46401">
    <property type="entry name" value="GLYCOSYLTRANSFERASE WBBK-RELATED"/>
    <property type="match status" value="1"/>
</dbReference>
<reference evidence="4 5" key="1">
    <citation type="journal article" date="2016" name="Nat. Commun.">
        <title>Thousands of microbial genomes shed light on interconnected biogeochemical processes in an aquifer system.</title>
        <authorList>
            <person name="Anantharaman K."/>
            <person name="Brown C.T."/>
            <person name="Hug L.A."/>
            <person name="Sharon I."/>
            <person name="Castelle C.J."/>
            <person name="Probst A.J."/>
            <person name="Thomas B.C."/>
            <person name="Singh A."/>
            <person name="Wilkins M.J."/>
            <person name="Karaoz U."/>
            <person name="Brodie E.L."/>
            <person name="Williams K.H."/>
            <person name="Hubbard S.S."/>
            <person name="Banfield J.F."/>
        </authorList>
    </citation>
    <scope>NUCLEOTIDE SEQUENCE [LARGE SCALE GENOMIC DNA]</scope>
</reference>
<dbReference type="EMBL" id="MGKY01000022">
    <property type="protein sequence ID" value="OGN33259.1"/>
    <property type="molecule type" value="Genomic_DNA"/>
</dbReference>
<gene>
    <name evidence="4" type="ORF">A3G51_02330</name>
</gene>
<keyword evidence="1" id="KW-0808">Transferase</keyword>
<dbReference type="Gene3D" id="3.40.50.2000">
    <property type="entry name" value="Glycogen Phosphorylase B"/>
    <property type="match status" value="2"/>
</dbReference>
<dbReference type="Pfam" id="PF00534">
    <property type="entry name" value="Glycos_transf_1"/>
    <property type="match status" value="1"/>
</dbReference>
<dbReference type="Proteomes" id="UP000177745">
    <property type="component" value="Unassembled WGS sequence"/>
</dbReference>
<evidence type="ECO:0000313" key="5">
    <source>
        <dbReference type="Proteomes" id="UP000177745"/>
    </source>
</evidence>
<proteinExistence type="predicted"/>
<keyword evidence="2" id="KW-0812">Transmembrane</keyword>
<dbReference type="CDD" id="cd03809">
    <property type="entry name" value="GT4_MtfB-like"/>
    <property type="match status" value="1"/>
</dbReference>
<dbReference type="SUPFAM" id="SSF53756">
    <property type="entry name" value="UDP-Glycosyltransferase/glycogen phosphorylase"/>
    <property type="match status" value="1"/>
</dbReference>
<name>A0A1F8H8Q1_9BACT</name>
<feature type="domain" description="Glycosyl transferase family 1" evidence="3">
    <location>
        <begin position="193"/>
        <end position="353"/>
    </location>
</feature>
<keyword evidence="2" id="KW-1133">Transmembrane helix</keyword>
<comment type="caution">
    <text evidence="4">The sequence shown here is derived from an EMBL/GenBank/DDBJ whole genome shotgun (WGS) entry which is preliminary data.</text>
</comment>